<evidence type="ECO:0000313" key="2">
    <source>
        <dbReference type="EMBL" id="MCK7614745.1"/>
    </source>
</evidence>
<dbReference type="EMBL" id="JALNMJ010000018">
    <property type="protein sequence ID" value="MCK7614745.1"/>
    <property type="molecule type" value="Genomic_DNA"/>
</dbReference>
<feature type="transmembrane region" description="Helical" evidence="1">
    <location>
        <begin position="41"/>
        <end position="60"/>
    </location>
</feature>
<protein>
    <submittedName>
        <fullName evidence="2">Uncharacterized protein</fullName>
    </submittedName>
</protein>
<gene>
    <name evidence="2" type="ORF">M0H32_21460</name>
</gene>
<keyword evidence="3" id="KW-1185">Reference proteome</keyword>
<evidence type="ECO:0000313" key="3">
    <source>
        <dbReference type="Proteomes" id="UP001431221"/>
    </source>
</evidence>
<feature type="transmembrane region" description="Helical" evidence="1">
    <location>
        <begin position="12"/>
        <end position="35"/>
    </location>
</feature>
<proteinExistence type="predicted"/>
<organism evidence="2 3">
    <name type="scientific">Roseibium sediminicola</name>
    <dbReference type="NCBI Taxonomy" id="2933272"/>
    <lineage>
        <taxon>Bacteria</taxon>
        <taxon>Pseudomonadati</taxon>
        <taxon>Pseudomonadota</taxon>
        <taxon>Alphaproteobacteria</taxon>
        <taxon>Hyphomicrobiales</taxon>
        <taxon>Stappiaceae</taxon>
        <taxon>Roseibium</taxon>
    </lineage>
</organism>
<comment type="caution">
    <text evidence="2">The sequence shown here is derived from an EMBL/GenBank/DDBJ whole genome shotgun (WGS) entry which is preliminary data.</text>
</comment>
<reference evidence="2" key="1">
    <citation type="submission" date="2022-04" db="EMBL/GenBank/DDBJ databases">
        <title>Roseibium sp. CAU 1639 isolated from mud.</title>
        <authorList>
            <person name="Kim W."/>
        </authorList>
    </citation>
    <scope>NUCLEOTIDE SEQUENCE</scope>
    <source>
        <strain evidence="2">CAU 1639</strain>
    </source>
</reference>
<keyword evidence="1" id="KW-0812">Transmembrane</keyword>
<accession>A0ABT0GZW5</accession>
<sequence>MSERRTGFGYVIAARMLATFIAAIGITMAMFLILMGAYGQAVLGLLIFLFGAACGYLLVRDFADGKVLLPHGYLERSRHEAAFWIFFCVYCLLLPLLLAGTAGYLMGF</sequence>
<name>A0ABT0GZW5_9HYPH</name>
<dbReference type="Proteomes" id="UP001431221">
    <property type="component" value="Unassembled WGS sequence"/>
</dbReference>
<keyword evidence="1" id="KW-0472">Membrane</keyword>
<dbReference type="RefSeq" id="WP_248157500.1">
    <property type="nucleotide sequence ID" value="NZ_JALNMJ010000018.1"/>
</dbReference>
<feature type="transmembrane region" description="Helical" evidence="1">
    <location>
        <begin position="81"/>
        <end position="106"/>
    </location>
</feature>
<keyword evidence="1" id="KW-1133">Transmembrane helix</keyword>
<evidence type="ECO:0000256" key="1">
    <source>
        <dbReference type="SAM" id="Phobius"/>
    </source>
</evidence>